<proteinExistence type="predicted"/>
<evidence type="ECO:0000313" key="2">
    <source>
        <dbReference type="Proteomes" id="UP000607653"/>
    </source>
</evidence>
<dbReference type="EMBL" id="DUZY01000005">
    <property type="protein sequence ID" value="DAD39124.1"/>
    <property type="molecule type" value="Genomic_DNA"/>
</dbReference>
<sequence>MGMESNRTVYGHWLRATYLPSEFKFTNNTVSTVSVSSSKEFSVKGEPSESEGRKRIDFLTRTQNDEGAGVKTQRDVPTQNNFLANALSTSKTELRYEVPGDTLNVLLSLVKGDRSRGRREDW</sequence>
<dbReference type="Proteomes" id="UP000607653">
    <property type="component" value="Unassembled WGS sequence"/>
</dbReference>
<accession>A0A822YYF1</accession>
<gene>
    <name evidence="1" type="ORF">HUJ06_013447</name>
</gene>
<keyword evidence="2" id="KW-1185">Reference proteome</keyword>
<comment type="caution">
    <text evidence="1">The sequence shown here is derived from an EMBL/GenBank/DDBJ whole genome shotgun (WGS) entry which is preliminary data.</text>
</comment>
<evidence type="ECO:0000313" key="1">
    <source>
        <dbReference type="EMBL" id="DAD39124.1"/>
    </source>
</evidence>
<protein>
    <submittedName>
        <fullName evidence="1">Uncharacterized protein</fullName>
    </submittedName>
</protein>
<organism evidence="1 2">
    <name type="scientific">Nelumbo nucifera</name>
    <name type="common">Sacred lotus</name>
    <dbReference type="NCBI Taxonomy" id="4432"/>
    <lineage>
        <taxon>Eukaryota</taxon>
        <taxon>Viridiplantae</taxon>
        <taxon>Streptophyta</taxon>
        <taxon>Embryophyta</taxon>
        <taxon>Tracheophyta</taxon>
        <taxon>Spermatophyta</taxon>
        <taxon>Magnoliopsida</taxon>
        <taxon>Proteales</taxon>
        <taxon>Nelumbonaceae</taxon>
        <taxon>Nelumbo</taxon>
    </lineage>
</organism>
<name>A0A822YYF1_NELNU</name>
<reference evidence="1 2" key="1">
    <citation type="journal article" date="2020" name="Mol. Biol. Evol.">
        <title>Distinct Expression and Methylation Patterns for Genes with Different Fates following a Single Whole-Genome Duplication in Flowering Plants.</title>
        <authorList>
            <person name="Shi T."/>
            <person name="Rahmani R.S."/>
            <person name="Gugger P.F."/>
            <person name="Wang M."/>
            <person name="Li H."/>
            <person name="Zhang Y."/>
            <person name="Li Z."/>
            <person name="Wang Q."/>
            <person name="Van de Peer Y."/>
            <person name="Marchal K."/>
            <person name="Chen J."/>
        </authorList>
    </citation>
    <scope>NUCLEOTIDE SEQUENCE [LARGE SCALE GENOMIC DNA]</scope>
    <source>
        <tissue evidence="1">Leaf</tissue>
    </source>
</reference>
<dbReference type="AlphaFoldDB" id="A0A822YYF1"/>